<keyword evidence="4" id="KW-1185">Reference proteome</keyword>
<comment type="caution">
    <text evidence="3">The sequence shown here is derived from an EMBL/GenBank/DDBJ whole genome shotgun (WGS) entry which is preliminary data.</text>
</comment>
<keyword evidence="2" id="KW-0472">Membrane</keyword>
<feature type="transmembrane region" description="Helical" evidence="2">
    <location>
        <begin position="54"/>
        <end position="75"/>
    </location>
</feature>
<accession>A0AAD9Z6W4</accession>
<name>A0AAD9Z6W4_9LECA</name>
<keyword evidence="2" id="KW-1133">Transmembrane helix</keyword>
<gene>
    <name evidence="3" type="ORF">OEA41_005903</name>
</gene>
<organism evidence="3 4">
    <name type="scientific">Lepraria neglecta</name>
    <dbReference type="NCBI Taxonomy" id="209136"/>
    <lineage>
        <taxon>Eukaryota</taxon>
        <taxon>Fungi</taxon>
        <taxon>Dikarya</taxon>
        <taxon>Ascomycota</taxon>
        <taxon>Pezizomycotina</taxon>
        <taxon>Lecanoromycetes</taxon>
        <taxon>OSLEUM clade</taxon>
        <taxon>Lecanoromycetidae</taxon>
        <taxon>Lecanorales</taxon>
        <taxon>Lecanorineae</taxon>
        <taxon>Stereocaulaceae</taxon>
        <taxon>Lepraria</taxon>
    </lineage>
</organism>
<evidence type="ECO:0000313" key="4">
    <source>
        <dbReference type="Proteomes" id="UP001276659"/>
    </source>
</evidence>
<dbReference type="AlphaFoldDB" id="A0AAD9Z6W4"/>
<proteinExistence type="predicted"/>
<dbReference type="Proteomes" id="UP001276659">
    <property type="component" value="Unassembled WGS sequence"/>
</dbReference>
<protein>
    <submittedName>
        <fullName evidence="3">Uncharacterized protein</fullName>
    </submittedName>
</protein>
<dbReference type="Gene3D" id="1.20.1250.20">
    <property type="entry name" value="MFS general substrate transporter like domains"/>
    <property type="match status" value="1"/>
</dbReference>
<reference evidence="3" key="1">
    <citation type="submission" date="2022-11" db="EMBL/GenBank/DDBJ databases">
        <title>Chromosomal genome sequence assembly and mating type (MAT) locus characterization of the leprose asexual lichenized fungus Lepraria neglecta (Nyl.) Erichsen.</title>
        <authorList>
            <person name="Allen J.L."/>
            <person name="Pfeffer B."/>
        </authorList>
    </citation>
    <scope>NUCLEOTIDE SEQUENCE</scope>
    <source>
        <strain evidence="3">Allen 5258</strain>
    </source>
</reference>
<evidence type="ECO:0000256" key="1">
    <source>
        <dbReference type="SAM" id="MobiDB-lite"/>
    </source>
</evidence>
<feature type="transmembrane region" description="Helical" evidence="2">
    <location>
        <begin position="81"/>
        <end position="102"/>
    </location>
</feature>
<evidence type="ECO:0000313" key="3">
    <source>
        <dbReference type="EMBL" id="KAK3172579.1"/>
    </source>
</evidence>
<evidence type="ECO:0000256" key="2">
    <source>
        <dbReference type="SAM" id="Phobius"/>
    </source>
</evidence>
<dbReference type="InterPro" id="IPR036259">
    <property type="entry name" value="MFS_trans_sf"/>
</dbReference>
<dbReference type="EMBL" id="JASNWA010000007">
    <property type="protein sequence ID" value="KAK3172579.1"/>
    <property type="molecule type" value="Genomic_DNA"/>
</dbReference>
<sequence>MTDEDPDDETRPLLSAPPSTDAKEETSQVPYALLQFISAIIGTMSHKMATDEGFFLCVFLVNADTSLVLATGTAASLQQIIVGRFMSGLGAAGVTTLVAVVITGMSSKVMD</sequence>
<keyword evidence="2" id="KW-0812">Transmembrane</keyword>
<feature type="region of interest" description="Disordered" evidence="1">
    <location>
        <begin position="1"/>
        <end position="26"/>
    </location>
</feature>